<evidence type="ECO:0000313" key="3">
    <source>
        <dbReference type="Proteomes" id="UP000280467"/>
    </source>
</evidence>
<keyword evidence="3" id="KW-1185">Reference proteome</keyword>
<dbReference type="GeneID" id="65117184"/>
<evidence type="ECO:0008006" key="4">
    <source>
        <dbReference type="Google" id="ProtNLM"/>
    </source>
</evidence>
<proteinExistence type="predicted"/>
<dbReference type="RefSeq" id="YP_010099498.1">
    <property type="nucleotide sequence ID" value="NC_055777.1"/>
</dbReference>
<sequence length="99" mass="11315">MNRPHTKRETRMSEQPLNIAAFAKLAGVKYESMRKYHQRATQRRKEIAEGKTDRPVADWMPPPPDITVGRTPLWFPETARKWVESRPSRGAGEVVGADS</sequence>
<evidence type="ECO:0000313" key="2">
    <source>
        <dbReference type="EMBL" id="AYR03145.1"/>
    </source>
</evidence>
<reference evidence="2 3" key="1">
    <citation type="submission" date="2018-09" db="EMBL/GenBank/DDBJ databases">
        <authorList>
            <person name="Pope W.H."/>
            <person name="Garlena R.A."/>
            <person name="Russell D.A."/>
            <person name="Jacobs-Sera D."/>
            <person name="Hatfull G.F."/>
        </authorList>
    </citation>
    <scope>NUCLEOTIDE SEQUENCE [LARGE SCALE GENOMIC DNA]</scope>
</reference>
<feature type="region of interest" description="Disordered" evidence="1">
    <location>
        <begin position="36"/>
        <end position="71"/>
    </location>
</feature>
<evidence type="ECO:0000256" key="1">
    <source>
        <dbReference type="SAM" id="MobiDB-lite"/>
    </source>
</evidence>
<dbReference type="KEGG" id="vg:65117184"/>
<dbReference type="EMBL" id="MH976514">
    <property type="protein sequence ID" value="AYR03145.1"/>
    <property type="molecule type" value="Genomic_DNA"/>
</dbReference>
<protein>
    <recommendedName>
        <fullName evidence="4">DNA binding protein</fullName>
    </recommendedName>
</protein>
<gene>
    <name evidence="2" type="primary">83</name>
    <name evidence="2" type="ORF">SEA_NORDENBERG_83</name>
</gene>
<feature type="compositionally biased region" description="Basic and acidic residues" evidence="1">
    <location>
        <begin position="43"/>
        <end position="56"/>
    </location>
</feature>
<name>A0A3G3M9R3_9CAUD</name>
<dbReference type="Proteomes" id="UP000280467">
    <property type="component" value="Segment"/>
</dbReference>
<organism evidence="2 3">
    <name type="scientific">Gordonia phage Nordenberg</name>
    <dbReference type="NCBI Taxonomy" id="2483672"/>
    <lineage>
        <taxon>Viruses</taxon>
        <taxon>Duplodnaviria</taxon>
        <taxon>Heunggongvirae</taxon>
        <taxon>Uroviricota</taxon>
        <taxon>Caudoviricetes</taxon>
        <taxon>Stackebrandtviridae</taxon>
        <taxon>Schenleyvirinae</taxon>
        <taxon>Vividuovirus</taxon>
        <taxon>Vividuovirus nordenberg</taxon>
    </lineage>
</organism>
<accession>A0A3G3M9R3</accession>